<keyword evidence="1" id="KW-0812">Transmembrane</keyword>
<evidence type="ECO:0000313" key="3">
    <source>
        <dbReference type="Proteomes" id="UP000254777"/>
    </source>
</evidence>
<feature type="transmembrane region" description="Helical" evidence="1">
    <location>
        <begin position="15"/>
        <end position="37"/>
    </location>
</feature>
<proteinExistence type="predicted"/>
<organism evidence="2 3">
    <name type="scientific">Peptoniphilus indolicus</name>
    <dbReference type="NCBI Taxonomy" id="33030"/>
    <lineage>
        <taxon>Bacteria</taxon>
        <taxon>Bacillati</taxon>
        <taxon>Bacillota</taxon>
        <taxon>Tissierellia</taxon>
        <taxon>Tissierellales</taxon>
        <taxon>Peptoniphilaceae</taxon>
        <taxon>Peptoniphilus</taxon>
    </lineage>
</organism>
<dbReference type="AlphaFoldDB" id="A0A379D9Z9"/>
<dbReference type="EMBL" id="UGTH01000001">
    <property type="protein sequence ID" value="SUB74808.1"/>
    <property type="molecule type" value="Genomic_DNA"/>
</dbReference>
<name>A0A379D9Z9_9FIRM</name>
<sequence length="38" mass="4186">MNPNFLVSLEIMGKGMISIFVVLGLLSLIVMAFAKIFK</sequence>
<accession>A0A379D9Z9</accession>
<protein>
    <recommendedName>
        <fullName evidence="4">Oxaloacetate decarboxylase, gamma chain</fullName>
    </recommendedName>
</protein>
<keyword evidence="1" id="KW-0472">Membrane</keyword>
<keyword evidence="1" id="KW-1133">Transmembrane helix</keyword>
<evidence type="ECO:0000256" key="1">
    <source>
        <dbReference type="SAM" id="Phobius"/>
    </source>
</evidence>
<gene>
    <name evidence="2" type="ORF">NCTC11088_00566</name>
</gene>
<evidence type="ECO:0000313" key="2">
    <source>
        <dbReference type="EMBL" id="SUB74808.1"/>
    </source>
</evidence>
<reference evidence="2 3" key="1">
    <citation type="submission" date="2018-06" db="EMBL/GenBank/DDBJ databases">
        <authorList>
            <consortium name="Pathogen Informatics"/>
            <person name="Doyle S."/>
        </authorList>
    </citation>
    <scope>NUCLEOTIDE SEQUENCE [LARGE SCALE GENOMIC DNA]</scope>
    <source>
        <strain evidence="2 3">NCTC11088</strain>
    </source>
</reference>
<evidence type="ECO:0008006" key="4">
    <source>
        <dbReference type="Google" id="ProtNLM"/>
    </source>
</evidence>
<dbReference type="Proteomes" id="UP000254777">
    <property type="component" value="Unassembled WGS sequence"/>
</dbReference>